<name>A0A316YZH3_9BASI</name>
<organism evidence="2 3">
    <name type="scientific">Tilletiopsis washingtonensis</name>
    <dbReference type="NCBI Taxonomy" id="58919"/>
    <lineage>
        <taxon>Eukaryota</taxon>
        <taxon>Fungi</taxon>
        <taxon>Dikarya</taxon>
        <taxon>Basidiomycota</taxon>
        <taxon>Ustilaginomycotina</taxon>
        <taxon>Exobasidiomycetes</taxon>
        <taxon>Entylomatales</taxon>
        <taxon>Entylomatales incertae sedis</taxon>
        <taxon>Tilletiopsis</taxon>
    </lineage>
</organism>
<evidence type="ECO:0000313" key="2">
    <source>
        <dbReference type="EMBL" id="PWN94850.1"/>
    </source>
</evidence>
<dbReference type="EMBL" id="KZ819308">
    <property type="protein sequence ID" value="PWN94850.1"/>
    <property type="molecule type" value="Genomic_DNA"/>
</dbReference>
<feature type="coiled-coil region" evidence="1">
    <location>
        <begin position="66"/>
        <end position="93"/>
    </location>
</feature>
<keyword evidence="1" id="KW-0175">Coiled coil</keyword>
<keyword evidence="3" id="KW-1185">Reference proteome</keyword>
<dbReference type="GeneID" id="37266782"/>
<gene>
    <name evidence="2" type="ORF">FA09DRAFT_160861</name>
</gene>
<proteinExistence type="predicted"/>
<evidence type="ECO:0000313" key="3">
    <source>
        <dbReference type="Proteomes" id="UP000245946"/>
    </source>
</evidence>
<evidence type="ECO:0000256" key="1">
    <source>
        <dbReference type="SAM" id="Coils"/>
    </source>
</evidence>
<dbReference type="Proteomes" id="UP000245946">
    <property type="component" value="Unassembled WGS sequence"/>
</dbReference>
<protein>
    <submittedName>
        <fullName evidence="2">Uncharacterized protein</fullName>
    </submittedName>
</protein>
<sequence>MALANAESAPDAPPSASALAAFLASLEPPPSAPRLPLSAQASLVEAHADAERKSFAAALARHAPALQQQQQRIAAAELRATQLRARVAELHDASAGGDSSIQQGLHTLPAFATAQRTLGSNEALLSCLRALHGAQSAVDTLALQLRGPLDATALSSLQAAQQAVHSLSDAHGSHVGRETKRQLDALELGLSQGLEEAWHEAISVDVPRLRVAVLDAASAYPSAAAPTPPASIASLLSQRSRLTPLVSTLATSLAAFAARLLEPAAGWSVDAGRRASA</sequence>
<dbReference type="RefSeq" id="XP_025595129.1">
    <property type="nucleotide sequence ID" value="XM_025739236.1"/>
</dbReference>
<dbReference type="AlphaFoldDB" id="A0A316YZH3"/>
<accession>A0A316YZH3</accession>
<reference evidence="2 3" key="1">
    <citation type="journal article" date="2018" name="Mol. Biol. Evol.">
        <title>Broad Genomic Sampling Reveals a Smut Pathogenic Ancestry of the Fungal Clade Ustilaginomycotina.</title>
        <authorList>
            <person name="Kijpornyongpan T."/>
            <person name="Mondo S.J."/>
            <person name="Barry K."/>
            <person name="Sandor L."/>
            <person name="Lee J."/>
            <person name="Lipzen A."/>
            <person name="Pangilinan J."/>
            <person name="LaButti K."/>
            <person name="Hainaut M."/>
            <person name="Henrissat B."/>
            <person name="Grigoriev I.V."/>
            <person name="Spatafora J.W."/>
            <person name="Aime M.C."/>
        </authorList>
    </citation>
    <scope>NUCLEOTIDE SEQUENCE [LARGE SCALE GENOMIC DNA]</scope>
    <source>
        <strain evidence="2 3">MCA 4186</strain>
    </source>
</reference>